<evidence type="ECO:0000313" key="2">
    <source>
        <dbReference type="Proteomes" id="UP000290288"/>
    </source>
</evidence>
<proteinExistence type="predicted"/>
<evidence type="ECO:0000313" key="1">
    <source>
        <dbReference type="EMBL" id="RXW16194.1"/>
    </source>
</evidence>
<dbReference type="AlphaFoldDB" id="A0A4Q2DCA0"/>
<dbReference type="EMBL" id="SDEE01000464">
    <property type="protein sequence ID" value="RXW16194.1"/>
    <property type="molecule type" value="Genomic_DNA"/>
</dbReference>
<protein>
    <submittedName>
        <fullName evidence="1">Uncharacterized protein</fullName>
    </submittedName>
</protein>
<gene>
    <name evidence="1" type="ORF">EST38_g9659</name>
</gene>
<sequence length="90" mass="10437">MSYVSPFIDPQQYIIKVNDLASEAILVNDWILRVIHETADFTGEHSSNFSILKVFLDQFNENWIKLFQDSRDAASSVSNWLQRADWTTPT</sequence>
<accession>A0A4Q2DCA0</accession>
<reference evidence="1 2" key="1">
    <citation type="submission" date="2019-01" db="EMBL/GenBank/DDBJ databases">
        <title>Draft genome sequence of Psathyrella aberdarensis IHI B618.</title>
        <authorList>
            <person name="Buettner E."/>
            <person name="Kellner H."/>
        </authorList>
    </citation>
    <scope>NUCLEOTIDE SEQUENCE [LARGE SCALE GENOMIC DNA]</scope>
    <source>
        <strain evidence="1 2">IHI B618</strain>
    </source>
</reference>
<dbReference type="Proteomes" id="UP000290288">
    <property type="component" value="Unassembled WGS sequence"/>
</dbReference>
<name>A0A4Q2DCA0_9AGAR</name>
<comment type="caution">
    <text evidence="1">The sequence shown here is derived from an EMBL/GenBank/DDBJ whole genome shotgun (WGS) entry which is preliminary data.</text>
</comment>
<keyword evidence="2" id="KW-1185">Reference proteome</keyword>
<organism evidence="1 2">
    <name type="scientific">Candolleomyces aberdarensis</name>
    <dbReference type="NCBI Taxonomy" id="2316362"/>
    <lineage>
        <taxon>Eukaryota</taxon>
        <taxon>Fungi</taxon>
        <taxon>Dikarya</taxon>
        <taxon>Basidiomycota</taxon>
        <taxon>Agaricomycotina</taxon>
        <taxon>Agaricomycetes</taxon>
        <taxon>Agaricomycetidae</taxon>
        <taxon>Agaricales</taxon>
        <taxon>Agaricineae</taxon>
        <taxon>Psathyrellaceae</taxon>
        <taxon>Candolleomyces</taxon>
    </lineage>
</organism>